<reference evidence="2 3" key="1">
    <citation type="submission" date="2016-10" db="EMBL/GenBank/DDBJ databases">
        <authorList>
            <person name="de Groot N.N."/>
        </authorList>
    </citation>
    <scope>NUCLEOTIDE SEQUENCE [LARGE SCALE GENOMIC DNA]</scope>
    <source>
        <strain evidence="2">1</strain>
    </source>
</reference>
<sequence length="198" mass="22236">MDDDELSPESKRSDDAQIEEALFREAVRDVRPLKQEEKIGQIASPALHPAVSKRRSRAIGAVVMPDTLSDHPITEIAENADGSFIRPGLQRQTLRRLRRGDWPVQAQLDLHGLTRDAARRTLAIFLMESTQQRLRCVRIIHGKGFSSTDREPVLKKLTGNWLAQHESVLAFCQARPENGGSGALEVLLKKHQLDHEIS</sequence>
<evidence type="ECO:0000313" key="2">
    <source>
        <dbReference type="EMBL" id="SCZ85398.1"/>
    </source>
</evidence>
<proteinExistence type="predicted"/>
<dbReference type="InterPro" id="IPR036063">
    <property type="entry name" value="Smr_dom_sf"/>
</dbReference>
<name>A0A1G5SE66_9PROT</name>
<dbReference type="SUPFAM" id="SSF160443">
    <property type="entry name" value="SMR domain-like"/>
    <property type="match status" value="1"/>
</dbReference>
<dbReference type="AlphaFoldDB" id="A0A1G5SE66"/>
<dbReference type="OrthoDB" id="9808881at2"/>
<dbReference type="PANTHER" id="PTHR35562">
    <property type="entry name" value="DNA ENDONUCLEASE SMRA-RELATED"/>
    <property type="match status" value="1"/>
</dbReference>
<dbReference type="RefSeq" id="WP_090285630.1">
    <property type="nucleotide sequence ID" value="NZ_FMWO01000045.1"/>
</dbReference>
<feature type="domain" description="Smr" evidence="1">
    <location>
        <begin position="108"/>
        <end position="189"/>
    </location>
</feature>
<accession>A0A1G5SE66</accession>
<organism evidence="2 3">
    <name type="scientific">Nitrosomonas mobilis</name>
    <dbReference type="NCBI Taxonomy" id="51642"/>
    <lineage>
        <taxon>Bacteria</taxon>
        <taxon>Pseudomonadati</taxon>
        <taxon>Pseudomonadota</taxon>
        <taxon>Betaproteobacteria</taxon>
        <taxon>Nitrosomonadales</taxon>
        <taxon>Nitrosomonadaceae</taxon>
        <taxon>Nitrosomonas</taxon>
    </lineage>
</organism>
<dbReference type="Proteomes" id="UP000198729">
    <property type="component" value="Unassembled WGS sequence"/>
</dbReference>
<keyword evidence="3" id="KW-1185">Reference proteome</keyword>
<evidence type="ECO:0000313" key="3">
    <source>
        <dbReference type="Proteomes" id="UP000198729"/>
    </source>
</evidence>
<dbReference type="Gene3D" id="3.30.1370.110">
    <property type="match status" value="1"/>
</dbReference>
<dbReference type="InterPro" id="IPR002625">
    <property type="entry name" value="Smr_dom"/>
</dbReference>
<dbReference type="PROSITE" id="PS50828">
    <property type="entry name" value="SMR"/>
    <property type="match status" value="1"/>
</dbReference>
<dbReference type="SMART" id="SM00463">
    <property type="entry name" value="SMR"/>
    <property type="match status" value="1"/>
</dbReference>
<dbReference type="Pfam" id="PF01713">
    <property type="entry name" value="Smr"/>
    <property type="match status" value="1"/>
</dbReference>
<dbReference type="EMBL" id="FMWO01000045">
    <property type="protein sequence ID" value="SCZ85398.1"/>
    <property type="molecule type" value="Genomic_DNA"/>
</dbReference>
<dbReference type="PANTHER" id="PTHR35562:SF2">
    <property type="entry name" value="DNA ENDONUCLEASE SMRA-RELATED"/>
    <property type="match status" value="1"/>
</dbReference>
<protein>
    <submittedName>
        <fullName evidence="2">Smr domain</fullName>
    </submittedName>
</protein>
<dbReference type="STRING" id="51642.NSMM_380020"/>
<evidence type="ECO:0000259" key="1">
    <source>
        <dbReference type="PROSITE" id="PS50828"/>
    </source>
</evidence>
<gene>
    <name evidence="2" type="ORF">NSMM_380020</name>
</gene>